<dbReference type="NCBIfam" id="TIGR01409">
    <property type="entry name" value="TAT_signal_seq"/>
    <property type="match status" value="1"/>
</dbReference>
<reference evidence="1 2" key="2">
    <citation type="journal article" date="2023" name="ChemBioChem">
        <title>Acyltransferase Domain Exchange between Two Independent Type I Polyketide Synthases in the Same Producer Strain of Macrolide Antibiotics.</title>
        <authorList>
            <person name="Kudo F."/>
            <person name="Kishikawa K."/>
            <person name="Tsuboi K."/>
            <person name="Kido T."/>
            <person name="Usui T."/>
            <person name="Hashimoto J."/>
            <person name="Shin-Ya K."/>
            <person name="Miyanaga A."/>
            <person name="Eguchi T."/>
        </authorList>
    </citation>
    <scope>NUCLEOTIDE SEQUENCE [LARGE SCALE GENOMIC DNA]</scope>
    <source>
        <strain evidence="1 2">A-8890</strain>
    </source>
</reference>
<protein>
    <submittedName>
        <fullName evidence="1">Metallophosphoesterase</fullName>
    </submittedName>
</protein>
<dbReference type="InterPro" id="IPR019546">
    <property type="entry name" value="TAT_signal_bac_arc"/>
</dbReference>
<dbReference type="NCBIfam" id="TIGR03767">
    <property type="entry name" value="P_acnes_RR"/>
    <property type="match status" value="1"/>
</dbReference>
<evidence type="ECO:0000313" key="2">
    <source>
        <dbReference type="Proteomes" id="UP001321542"/>
    </source>
</evidence>
<name>A0ABM7FJB3_9ACTN</name>
<dbReference type="Proteomes" id="UP001321542">
    <property type="component" value="Chromosome"/>
</dbReference>
<dbReference type="PROSITE" id="PS51318">
    <property type="entry name" value="TAT"/>
    <property type="match status" value="1"/>
</dbReference>
<evidence type="ECO:0000313" key="1">
    <source>
        <dbReference type="EMBL" id="BBC36338.1"/>
    </source>
</evidence>
<dbReference type="InterPro" id="IPR022506">
    <property type="entry name" value="Metallophosphoesterase_PPA1498"/>
</dbReference>
<accession>A0ABM7FJB3</accession>
<keyword evidence="2" id="KW-1185">Reference proteome</keyword>
<dbReference type="InterPro" id="IPR051918">
    <property type="entry name" value="STPP_CPPED1"/>
</dbReference>
<dbReference type="EMBL" id="AP018448">
    <property type="protein sequence ID" value="BBC36338.1"/>
    <property type="molecule type" value="Genomic_DNA"/>
</dbReference>
<gene>
    <name evidence="1" type="ORF">SGFS_076320</name>
</gene>
<dbReference type="PANTHER" id="PTHR43143">
    <property type="entry name" value="METALLOPHOSPHOESTERASE, CALCINEURIN SUPERFAMILY"/>
    <property type="match status" value="1"/>
</dbReference>
<proteinExistence type="predicted"/>
<dbReference type="InterPro" id="IPR006311">
    <property type="entry name" value="TAT_signal"/>
</dbReference>
<dbReference type="SUPFAM" id="SSF56300">
    <property type="entry name" value="Metallo-dependent phosphatases"/>
    <property type="match status" value="1"/>
</dbReference>
<organism evidence="1 2">
    <name type="scientific">Streptomyces graminofaciens</name>
    <dbReference type="NCBI Taxonomy" id="68212"/>
    <lineage>
        <taxon>Bacteria</taxon>
        <taxon>Bacillati</taxon>
        <taxon>Actinomycetota</taxon>
        <taxon>Actinomycetes</taxon>
        <taxon>Kitasatosporales</taxon>
        <taxon>Streptomycetaceae</taxon>
        <taxon>Streptomyces</taxon>
    </lineage>
</organism>
<dbReference type="PANTHER" id="PTHR43143:SF1">
    <property type="entry name" value="SERINE_THREONINE-PROTEIN PHOSPHATASE CPPED1"/>
    <property type="match status" value="1"/>
</dbReference>
<reference evidence="1 2" key="1">
    <citation type="journal article" date="2010" name="ChemBioChem">
        <title>Cloning and characterization of the biosynthetic gene cluster of 16-membered macrolide antibiotic FD-891: involvement of a dual functional cytochrome P450 monooxygenase catalyzing epoxidation and hydroxylation.</title>
        <authorList>
            <person name="Kudo F."/>
            <person name="Motegi A."/>
            <person name="Mizoue K."/>
            <person name="Eguchi T."/>
        </authorList>
    </citation>
    <scope>NUCLEOTIDE SEQUENCE [LARGE SCALE GENOMIC DNA]</scope>
    <source>
        <strain evidence="1 2">A-8890</strain>
    </source>
</reference>
<dbReference type="RefSeq" id="WP_286256598.1">
    <property type="nucleotide sequence ID" value="NZ_AP018448.1"/>
</dbReference>
<dbReference type="Gene3D" id="3.60.21.10">
    <property type="match status" value="1"/>
</dbReference>
<dbReference type="InterPro" id="IPR029052">
    <property type="entry name" value="Metallo-depent_PP-like"/>
</dbReference>
<sequence>MPRIRSVAAAATNPDRRAFLAATGAVGLSAGVGLALRPEADAHAAAASASDDRAAAVALTNREAPAAPLKPYTRGTTLASVAAPRGGSGYRRLGDGPAWKRVVRGDLAAAKAGREKRRTALASFVQFTDLHIVDVQHPLRYEYLRAQTASAWRPQEALSVAGAVSLVERVNALRGAPVTGTPLHFVMTTGDNTDNNSKTELDWFLKVMSGGRVTPNSGDPRRYEGVQNSGLKLYWQPDAALRDADKQRGFPRLDGFLAAAIREVNSPGLKLPWYSTVGNHDALPGGCYAPGDSFFADFATGGRKLMTLDERTGKAIWDNVRSGGDPKGADWKAMLKAQAKKMRSVTPDENRAPFTPLEYLKAHLDPAHTGPGPVGHGYSQANVDNRTQYYVFRIADDVIGISLDTTDPGGHYEGSLGAAQLKWLDRTLKENAKNGSYAIVFSHHTSKTMRNLRKDPARPGEARHGGKEVLDLLGRHRNVLAWVNGHSHRNRITPHAYGDGGSFWEISTASHIDFPQLARVIELVDNKDGTISLFTTLIESAAPHATDFADLSQTGLAALYRELSFNAPGSRTDLTGTSGDRNTELVLRKG</sequence>